<dbReference type="RefSeq" id="WP_180857296.1">
    <property type="nucleotide sequence ID" value="NZ_CAIJDE010000034.1"/>
</dbReference>
<dbReference type="Gene3D" id="2.60.120.1130">
    <property type="match status" value="1"/>
</dbReference>
<evidence type="ECO:0000313" key="1">
    <source>
        <dbReference type="EMBL" id="CAC9973981.1"/>
    </source>
</evidence>
<proteinExistence type="predicted"/>
<organism evidence="1 2">
    <name type="scientific">Flavobacterium panici</name>
    <dbReference type="NCBI Taxonomy" id="2654843"/>
    <lineage>
        <taxon>Bacteria</taxon>
        <taxon>Pseudomonadati</taxon>
        <taxon>Bacteroidota</taxon>
        <taxon>Flavobacteriia</taxon>
        <taxon>Flavobacteriales</taxon>
        <taxon>Flavobacteriaceae</taxon>
        <taxon>Flavobacterium</taxon>
    </lineage>
</organism>
<comment type="caution">
    <text evidence="1">The sequence shown here is derived from an EMBL/GenBank/DDBJ whole genome shotgun (WGS) entry which is preliminary data.</text>
</comment>
<evidence type="ECO:0008006" key="3">
    <source>
        <dbReference type="Google" id="ProtNLM"/>
    </source>
</evidence>
<dbReference type="Proteomes" id="UP000533639">
    <property type="component" value="Unassembled WGS sequence"/>
</dbReference>
<name>A0A9N8P1C7_9FLAO</name>
<sequence>MNKTLLIFFITICFSSYSQDKTEVKDFFWGKSDTFKTVTKTPDKWKNESAVIIYKYEHYDYHNSGVKVVFTSAYRQRLKLQDENSVKEFSEFSFKNKFYSSRGYSYKQGTTFLGVKIVKPDGKEIEVDVDKDAKKVDDQKKIAINGLEIGDIIDYYYYSYEPFASLTQNFEPVENTLGDVYPIMSRKMKFLVEEDFYVNFNTYHGAPELKEVESGKKHTKAYELTAQNVEKEEFLRWFYPLVELPCYKFQVFFAKKSGDAVPYNSQIFLPKKNESFRKTVDKDDIFDYYEKKFHAVFDLGETLKFLKGKTFESEEEKIKAVYLFARHQYYTQFIESAVIKEADIFNSYAMYKNPDFFSNEWSFISYFMAYMKEFKIDYNIVLATARNNGSLDELLIQKNLTPLLRINTPTPLYLEYCNPFTTPGTIDYNLENTKGYIMDFVSNRTIANVKEVNLPSTTVKDNVTKVVTNVSMDADLSSLNVKRASEFYGHFKSDEQKDKLKFYDYVEEDYQKYGTERVIDKVGSKSKREQYNKEFDALKNKLKDIQKEDEKKSLSGEFDFEIENPTIKITNTGRYGDNSPVSYEEEFVIKNNFIKKAGENYIVEIGKMLTNQLEIDKKEVDRKNNVYMPFPRAFENEIVFEIPARYKISGIEKLNKNVQNSTGEFSSTAVLKDNKLIIKTVKKYNNYYEPNANWNKIVDFLEAAYQFTQEKVLLKKQ</sequence>
<reference evidence="1 2" key="1">
    <citation type="submission" date="2020-06" db="EMBL/GenBank/DDBJ databases">
        <authorList>
            <person name="Criscuolo A."/>
        </authorList>
    </citation>
    <scope>NUCLEOTIDE SEQUENCE [LARGE SCALE GENOMIC DNA]</scope>
    <source>
        <strain evidence="1">PXU-55</strain>
    </source>
</reference>
<protein>
    <recommendedName>
        <fullName evidence="3">DUF3857 domain-containing protein</fullName>
    </recommendedName>
</protein>
<dbReference type="AlphaFoldDB" id="A0A9N8P1C7"/>
<evidence type="ECO:0000313" key="2">
    <source>
        <dbReference type="Proteomes" id="UP000533639"/>
    </source>
</evidence>
<accession>A0A9N8P1C7</accession>
<dbReference type="Gene3D" id="2.60.40.3140">
    <property type="match status" value="1"/>
</dbReference>
<dbReference type="EMBL" id="CAIJDE010000034">
    <property type="protein sequence ID" value="CAC9973981.1"/>
    <property type="molecule type" value="Genomic_DNA"/>
</dbReference>
<keyword evidence="2" id="KW-1185">Reference proteome</keyword>
<gene>
    <name evidence="1" type="ORF">FLAPXU55_01674</name>
</gene>